<dbReference type="Gene3D" id="1.20.120.520">
    <property type="entry name" value="nmb1532 protein domain like"/>
    <property type="match status" value="1"/>
</dbReference>
<feature type="region of interest" description="Disordered" evidence="1">
    <location>
        <begin position="154"/>
        <end position="173"/>
    </location>
</feature>
<dbReference type="EMBL" id="FLQX01000147">
    <property type="protein sequence ID" value="SBT09288.1"/>
    <property type="molecule type" value="Genomic_DNA"/>
</dbReference>
<dbReference type="Pfam" id="PF01814">
    <property type="entry name" value="Hemerythrin"/>
    <property type="match status" value="1"/>
</dbReference>
<organism evidence="3 4">
    <name type="scientific">Candidatus Accumulibacter aalborgensis</name>
    <dbReference type="NCBI Taxonomy" id="1860102"/>
    <lineage>
        <taxon>Bacteria</taxon>
        <taxon>Pseudomonadati</taxon>
        <taxon>Pseudomonadota</taxon>
        <taxon>Betaproteobacteria</taxon>
        <taxon>Candidatus Accumulibacter</taxon>
    </lineage>
</organism>
<feature type="compositionally biased region" description="Basic and acidic residues" evidence="1">
    <location>
        <begin position="162"/>
        <end position="173"/>
    </location>
</feature>
<evidence type="ECO:0000313" key="3">
    <source>
        <dbReference type="EMBL" id="SBT09288.1"/>
    </source>
</evidence>
<dbReference type="STRING" id="1860102.ACCAA_680021"/>
<dbReference type="InterPro" id="IPR012312">
    <property type="entry name" value="Hemerythrin-like"/>
</dbReference>
<evidence type="ECO:0000259" key="2">
    <source>
        <dbReference type="Pfam" id="PF01814"/>
    </source>
</evidence>
<sequence length="173" mass="19347">MRAWCTIPHERDFPLPAEVPGMKRRAALIELSREHHGALVLTQRIAKAHDTAAVAHLMDSVPAIFRSELEPHFRIEEASLLPRLAAAGEVEQVRRTLAEHRELRDLAAKIAAGDRSRLKPFGAALNAHIRFEERELFATAESVLPAAFLDHSGQTCDPDPDPTLHEPWCHENP</sequence>
<name>A0A1A8XZ03_9PROT</name>
<protein>
    <submittedName>
        <fullName evidence="3">Hemerythrin HHE cation binding domain protein</fullName>
    </submittedName>
</protein>
<proteinExistence type="predicted"/>
<dbReference type="AlphaFoldDB" id="A0A1A8XZ03"/>
<accession>A0A1A8XZ03</accession>
<feature type="domain" description="Hemerythrin-like" evidence="2">
    <location>
        <begin position="31"/>
        <end position="139"/>
    </location>
</feature>
<dbReference type="Proteomes" id="UP000199169">
    <property type="component" value="Unassembled WGS sequence"/>
</dbReference>
<gene>
    <name evidence="3" type="ORF">ACCAA_680021</name>
</gene>
<evidence type="ECO:0000256" key="1">
    <source>
        <dbReference type="SAM" id="MobiDB-lite"/>
    </source>
</evidence>
<keyword evidence="4" id="KW-1185">Reference proteome</keyword>
<evidence type="ECO:0000313" key="4">
    <source>
        <dbReference type="Proteomes" id="UP000199169"/>
    </source>
</evidence>
<reference evidence="3 4" key="1">
    <citation type="submission" date="2016-06" db="EMBL/GenBank/DDBJ databases">
        <authorList>
            <person name="Kjaerup R.B."/>
            <person name="Dalgaard T.S."/>
            <person name="Juul-Madsen H.R."/>
        </authorList>
    </citation>
    <scope>NUCLEOTIDE SEQUENCE [LARGE SCALE GENOMIC DNA]</scope>
    <source>
        <strain evidence="3">3</strain>
    </source>
</reference>